<dbReference type="PANTHER" id="PTHR13710:SF108">
    <property type="entry name" value="ATP-DEPENDENT DNA HELICASE Q4"/>
    <property type="match status" value="1"/>
</dbReference>
<dbReference type="Proteomes" id="UP000054172">
    <property type="component" value="Unassembled WGS sequence"/>
</dbReference>
<dbReference type="GO" id="GO:0043138">
    <property type="term" value="F:3'-5' DNA helicase activity"/>
    <property type="evidence" value="ECO:0007669"/>
    <property type="project" value="TreeGrafter"/>
</dbReference>
<dbReference type="Pfam" id="PF00271">
    <property type="entry name" value="Helicase_C"/>
    <property type="match status" value="1"/>
</dbReference>
<name>A0A0Q4B6J9_9BACT</name>
<protein>
    <recommendedName>
        <fullName evidence="8">ATP-dependent DNA helicase RecQ</fullName>
    </recommendedName>
</protein>
<dbReference type="SMART" id="SM00490">
    <property type="entry name" value="HELICc"/>
    <property type="match status" value="1"/>
</dbReference>
<evidence type="ECO:0000259" key="5">
    <source>
        <dbReference type="PROSITE" id="PS51194"/>
    </source>
</evidence>
<dbReference type="GO" id="GO:0005737">
    <property type="term" value="C:cytoplasm"/>
    <property type="evidence" value="ECO:0007669"/>
    <property type="project" value="TreeGrafter"/>
</dbReference>
<dbReference type="GO" id="GO:0003676">
    <property type="term" value="F:nucleic acid binding"/>
    <property type="evidence" value="ECO:0007669"/>
    <property type="project" value="InterPro"/>
</dbReference>
<evidence type="ECO:0000256" key="1">
    <source>
        <dbReference type="ARBA" id="ARBA00022741"/>
    </source>
</evidence>
<dbReference type="GO" id="GO:0009378">
    <property type="term" value="F:four-way junction helicase activity"/>
    <property type="evidence" value="ECO:0007669"/>
    <property type="project" value="TreeGrafter"/>
</dbReference>
<keyword evidence="1" id="KW-0547">Nucleotide-binding</keyword>
<reference evidence="6" key="1">
    <citation type="submission" date="2015-08" db="EMBL/GenBank/DDBJ databases">
        <title>Candidatus Bacteriodes Periocalifornicus.</title>
        <authorList>
            <person name="McLean J.S."/>
            <person name="Kelley S."/>
        </authorList>
    </citation>
    <scope>NUCLEOTIDE SEQUENCE [LARGE SCALE GENOMIC DNA]</scope>
    <source>
        <strain evidence="6">12B</strain>
    </source>
</reference>
<evidence type="ECO:0000313" key="6">
    <source>
        <dbReference type="EMBL" id="KQM08649.1"/>
    </source>
</evidence>
<evidence type="ECO:0000256" key="2">
    <source>
        <dbReference type="ARBA" id="ARBA00022840"/>
    </source>
</evidence>
<dbReference type="SUPFAM" id="SSF52540">
    <property type="entry name" value="P-loop containing nucleoside triphosphate hydrolases"/>
    <property type="match status" value="1"/>
</dbReference>
<dbReference type="PANTHER" id="PTHR13710">
    <property type="entry name" value="DNA HELICASE RECQ FAMILY MEMBER"/>
    <property type="match status" value="1"/>
</dbReference>
<dbReference type="GO" id="GO:0005694">
    <property type="term" value="C:chromosome"/>
    <property type="evidence" value="ECO:0007669"/>
    <property type="project" value="TreeGrafter"/>
</dbReference>
<dbReference type="Gene3D" id="3.40.50.300">
    <property type="entry name" value="P-loop containing nucleotide triphosphate hydrolases"/>
    <property type="match status" value="2"/>
</dbReference>
<dbReference type="SMART" id="SM00487">
    <property type="entry name" value="DEXDc"/>
    <property type="match status" value="1"/>
</dbReference>
<dbReference type="InterPro" id="IPR027417">
    <property type="entry name" value="P-loop_NTPase"/>
</dbReference>
<dbReference type="GO" id="GO:0005524">
    <property type="term" value="F:ATP binding"/>
    <property type="evidence" value="ECO:0007669"/>
    <property type="project" value="UniProtKB-KW"/>
</dbReference>
<evidence type="ECO:0000313" key="7">
    <source>
        <dbReference type="Proteomes" id="UP000054172"/>
    </source>
</evidence>
<evidence type="ECO:0000256" key="3">
    <source>
        <dbReference type="SAM" id="MobiDB-lite"/>
    </source>
</evidence>
<dbReference type="InterPro" id="IPR001650">
    <property type="entry name" value="Helicase_C-like"/>
</dbReference>
<evidence type="ECO:0000259" key="4">
    <source>
        <dbReference type="PROSITE" id="PS51192"/>
    </source>
</evidence>
<dbReference type="GO" id="GO:0000724">
    <property type="term" value="P:double-strand break repair via homologous recombination"/>
    <property type="evidence" value="ECO:0007669"/>
    <property type="project" value="TreeGrafter"/>
</dbReference>
<dbReference type="Pfam" id="PF00270">
    <property type="entry name" value="DEAD"/>
    <property type="match status" value="1"/>
</dbReference>
<feature type="region of interest" description="Disordered" evidence="3">
    <location>
        <begin position="997"/>
        <end position="1020"/>
    </location>
</feature>
<sequence length="1425" mass="162273">MQEEGMKSAEVEAIIDAAVARLPEAQRRKPWAILDHGTKLLSSDLELDCYLAAYGKAHCRKAEHGISRFPWKKITGRFEVFDWGAGQGLAALCLVEELKRRGVMPSLKRVTLVEPSGMALARAVEYTRSLAGDEVEIVPLNRYLPAYGHIEGEIDRLDFREPIAIHLFSNILDIDSIDPKRLAHLVASGGGQHHVLCIGPANLREKRIEAFSNYFNLSQNDRWLTFKEPVFRTIGKWTFGCFLRGFSFQCDQPEPVVKQYSFYAPVQLFAGYRIDSCCDLPSLGFRHDGVTKYEDYEGVAFEVLAPFDLGGWVCEDVHPILAVLSNMVSRGMPTKASPWLEGKLVELVGLRVQDDDESDSLNYDALASVKSTRRQLLCLRWVPIAVARLQKVVLEALICGKLRLDAQCWNVAVKEGDVPCAALAFAELREMFNHLAALSADYKNSRFPEVELTVINRSFTDSPLHVGQCIVYREISPAVAALQYDLVVDIAIHEYCNAEQVVFSEFPNVRNECYFNVRSSKKIYADRVFYTTSRIVYRPLARRNAQGGYDTIAETAGHLRYFLQLLFRKRDFRDGQLPILNRALQLQPVIGLLPTGGGKSLTYQLAALLQPGVTLVIDPLVSLMKDQEDGLKSNGIDACAVINSSQSGDEKKKNQIRMQESKALVVFLSPERLSIDYFRRSLRAMHSAGVYFAYGVIDEVHCVSEWGHDFRPSYLHLGRNLVEYVRPKKTGNKKKDQLTLFGLTATASFDVLADVERELSGDGAFPLTADSTVRYENTNRLELQYRVVSLRASSARKRKEIFEQKKALVAQVVLKLGEWLRELQTPEAIARIKERFEQRETITDEAYRRQIQERKLEVEIEDDWYKEDNDCQVGLIIFCPHRAGGLGVYDNEWDLGVASALERALQVEHRQFSRFIGGDAPKYQEFFMESFIKGKTPVMVATKAFGMGIDKPNVRFTINMNHSGSLEAFVQEAGRAGRDRKMALATILYSSAVIENDGAEGTPKRDEEGQNPDEKEERRRLQSVDFSVHQFFHDMGYPSEKCDREIMNFVLKHPVGRADDAEGFLERLYQAKEEEPVEVTLTYGYGSKDYNSVIEILSHFSRGENSRQTDKDSENRVSEHLGKAIYRLCCIGVVSDYTQGYGVREYKIKAIRKADGEYYAGLQRFLERYYTPERAAEEVETAKSCMGQNEVHRCLAYLTHFIYDKIAAKRYRAIQDMERFCQQAVDSKKSWLEVNEDLKDTLYYYFNSRYAREGYSINGHPYSLTDDTERGRNASFDILFKYMRVVDDDLLEVGSTQKDSIKHLHGAVRLIRRAVTDANPALDLLNVFCLLYSGTGGNENLRDELVESYMQGYSEFYKRTPDKKEFYEKIAMFHNTLRGKTSVDEGDWNMLQKKGIEFEIKSQAEWLSTFTERFTSGLKIAKSTL</sequence>
<organism evidence="6 7">
    <name type="scientific">Candidatus [Bacteroides] periocalifornicus</name>
    <dbReference type="NCBI Taxonomy" id="1702214"/>
    <lineage>
        <taxon>Bacteria</taxon>
        <taxon>Pseudomonadati</taxon>
        <taxon>Bacteroidota</taxon>
    </lineage>
</organism>
<dbReference type="PROSITE" id="PS51192">
    <property type="entry name" value="HELICASE_ATP_BIND_1"/>
    <property type="match status" value="1"/>
</dbReference>
<proteinExistence type="predicted"/>
<dbReference type="PATRIC" id="fig|1702214.3.peg.502"/>
<gene>
    <name evidence="6" type="ORF">AL399_06140</name>
</gene>
<dbReference type="InterPro" id="IPR014001">
    <property type="entry name" value="Helicase_ATP-bd"/>
</dbReference>
<dbReference type="STRING" id="1702214.AL399_06140"/>
<comment type="caution">
    <text evidence="6">The sequence shown here is derived from an EMBL/GenBank/DDBJ whole genome shotgun (WGS) entry which is preliminary data.</text>
</comment>
<keyword evidence="7" id="KW-1185">Reference proteome</keyword>
<evidence type="ECO:0008006" key="8">
    <source>
        <dbReference type="Google" id="ProtNLM"/>
    </source>
</evidence>
<feature type="domain" description="Helicase ATP-binding" evidence="4">
    <location>
        <begin position="580"/>
        <end position="748"/>
    </location>
</feature>
<dbReference type="PROSITE" id="PS51194">
    <property type="entry name" value="HELICASE_CTER"/>
    <property type="match status" value="1"/>
</dbReference>
<accession>A0A0Q4B6J9</accession>
<keyword evidence="2" id="KW-0067">ATP-binding</keyword>
<dbReference type="EMBL" id="LIIK01000027">
    <property type="protein sequence ID" value="KQM08649.1"/>
    <property type="molecule type" value="Genomic_DNA"/>
</dbReference>
<feature type="domain" description="Helicase C-terminal" evidence="5">
    <location>
        <begin position="852"/>
        <end position="1032"/>
    </location>
</feature>
<feature type="compositionally biased region" description="Basic and acidic residues" evidence="3">
    <location>
        <begin position="1002"/>
        <end position="1020"/>
    </location>
</feature>
<dbReference type="CDD" id="cd17920">
    <property type="entry name" value="DEXHc_RecQ"/>
    <property type="match status" value="1"/>
</dbReference>
<dbReference type="InterPro" id="IPR011545">
    <property type="entry name" value="DEAD/DEAH_box_helicase_dom"/>
</dbReference>